<accession>A0ABS5CIZ3</accession>
<keyword evidence="5" id="KW-1185">Reference proteome</keyword>
<dbReference type="Pfam" id="PF02894">
    <property type="entry name" value="GFO_IDH_MocA_C"/>
    <property type="match status" value="1"/>
</dbReference>
<gene>
    <name evidence="4" type="ORF">I8J30_24260</name>
</gene>
<feature type="domain" description="Gfo/Idh/MocA-like oxidoreductase C-terminal" evidence="3">
    <location>
        <begin position="142"/>
        <end position="358"/>
    </location>
</feature>
<evidence type="ECO:0000313" key="5">
    <source>
        <dbReference type="Proteomes" id="UP000673394"/>
    </source>
</evidence>
<organism evidence="4 5">
    <name type="scientific">Paenibacillus lignilyticus</name>
    <dbReference type="NCBI Taxonomy" id="1172615"/>
    <lineage>
        <taxon>Bacteria</taxon>
        <taxon>Bacillati</taxon>
        <taxon>Bacillota</taxon>
        <taxon>Bacilli</taxon>
        <taxon>Bacillales</taxon>
        <taxon>Paenibacillaceae</taxon>
        <taxon>Paenibacillus</taxon>
    </lineage>
</organism>
<dbReference type="Gene3D" id="3.30.360.10">
    <property type="entry name" value="Dihydrodipicolinate Reductase, domain 2"/>
    <property type="match status" value="1"/>
</dbReference>
<dbReference type="InterPro" id="IPR051450">
    <property type="entry name" value="Gfo/Idh/MocA_Oxidoreductases"/>
</dbReference>
<comment type="similarity">
    <text evidence="1">Belongs to the Gfo/Idh/MocA family.</text>
</comment>
<dbReference type="EMBL" id="JAGKSP010000013">
    <property type="protein sequence ID" value="MBP3965838.1"/>
    <property type="molecule type" value="Genomic_DNA"/>
</dbReference>
<dbReference type="SUPFAM" id="SSF51735">
    <property type="entry name" value="NAD(P)-binding Rossmann-fold domains"/>
    <property type="match status" value="1"/>
</dbReference>
<dbReference type="InterPro" id="IPR004104">
    <property type="entry name" value="Gfo/Idh/MocA-like_OxRdtase_C"/>
</dbReference>
<evidence type="ECO:0000259" key="3">
    <source>
        <dbReference type="Pfam" id="PF02894"/>
    </source>
</evidence>
<feature type="domain" description="Gfo/Idh/MocA-like oxidoreductase N-terminal" evidence="2">
    <location>
        <begin position="5"/>
        <end position="128"/>
    </location>
</feature>
<dbReference type="InterPro" id="IPR000683">
    <property type="entry name" value="Gfo/Idh/MocA-like_OxRdtase_N"/>
</dbReference>
<dbReference type="PANTHER" id="PTHR43377">
    <property type="entry name" value="BILIVERDIN REDUCTASE A"/>
    <property type="match status" value="1"/>
</dbReference>
<name>A0ABS5CIZ3_9BACL</name>
<dbReference type="PANTHER" id="PTHR43377:SF2">
    <property type="entry name" value="BINDING ROSSMANN FOLD OXIDOREDUCTASE, PUTATIVE (AFU_ORTHOLOGUE AFUA_4G00560)-RELATED"/>
    <property type="match status" value="1"/>
</dbReference>
<dbReference type="Gene3D" id="3.40.50.720">
    <property type="entry name" value="NAD(P)-binding Rossmann-like Domain"/>
    <property type="match status" value="1"/>
</dbReference>
<dbReference type="Proteomes" id="UP000673394">
    <property type="component" value="Unassembled WGS sequence"/>
</dbReference>
<dbReference type="RefSeq" id="WP_210662551.1">
    <property type="nucleotide sequence ID" value="NZ_JAGKSP010000013.1"/>
</dbReference>
<evidence type="ECO:0000313" key="4">
    <source>
        <dbReference type="EMBL" id="MBP3965838.1"/>
    </source>
</evidence>
<evidence type="ECO:0000259" key="2">
    <source>
        <dbReference type="Pfam" id="PF01408"/>
    </source>
</evidence>
<dbReference type="SUPFAM" id="SSF55347">
    <property type="entry name" value="Glyceraldehyde-3-phosphate dehydrogenase-like, C-terminal domain"/>
    <property type="match status" value="1"/>
</dbReference>
<comment type="caution">
    <text evidence="4">The sequence shown here is derived from an EMBL/GenBank/DDBJ whole genome shotgun (WGS) entry which is preliminary data.</text>
</comment>
<sequence>MNTVRAVLFGAGQRGMHSYATYALEHPEELQFVGICEPNDKIRENFRLLHGIAPEMSFETWEHFFDRGYDAGVDAVFICTQDDMHFEPAVKALELGYHVQLEKPMSNSPDKCFVLGEIAKQHKKVFTICHVLRYTDFFGTIKGLLDEGKIGQLISIQHNENVAYWHQAHSYVRGNWRNSEMSSPMILAKSSHDLDILLWLAGSDCTKLSSFGGLTHFKAENAPPGATKRCLDGCAVADTCPYFAPKIYIDWKDSWQGSVLRAVVCREDSDEAVMKALETGPYGRCVYHCDNNVVDHQVVNMEFANEVTASFTMCAFTKNESRTLKLMGTKGELRANMEKNEIELSWFGVNETETIVIDAAAKGHGGGDHGIVRDFVRQIREGSQQQSLTAAHNSVQSHLMAFAAEQSRLTNSVVIMEDYREKLRSETVRQPV</sequence>
<reference evidence="4 5" key="1">
    <citation type="submission" date="2021-04" db="EMBL/GenBank/DDBJ databases">
        <title>Paenibacillus sp. DLE-14 whole genome sequence.</title>
        <authorList>
            <person name="Ham Y.J."/>
        </authorList>
    </citation>
    <scope>NUCLEOTIDE SEQUENCE [LARGE SCALE GENOMIC DNA]</scope>
    <source>
        <strain evidence="4 5">DLE-14</strain>
    </source>
</reference>
<proteinExistence type="inferred from homology"/>
<evidence type="ECO:0000256" key="1">
    <source>
        <dbReference type="ARBA" id="ARBA00010928"/>
    </source>
</evidence>
<protein>
    <submittedName>
        <fullName evidence="4">Gfo/Idh/MocA family oxidoreductase</fullName>
    </submittedName>
</protein>
<dbReference type="InterPro" id="IPR036291">
    <property type="entry name" value="NAD(P)-bd_dom_sf"/>
</dbReference>
<dbReference type="Pfam" id="PF01408">
    <property type="entry name" value="GFO_IDH_MocA"/>
    <property type="match status" value="1"/>
</dbReference>